<dbReference type="RefSeq" id="XP_005049672.1">
    <property type="nucleotide sequence ID" value="XM_005049615.2"/>
</dbReference>
<evidence type="ECO:0000256" key="1">
    <source>
        <dbReference type="ARBA" id="ARBA00004123"/>
    </source>
</evidence>
<feature type="region of interest" description="Disordered" evidence="20">
    <location>
        <begin position="756"/>
        <end position="790"/>
    </location>
</feature>
<dbReference type="Pfam" id="PF00096">
    <property type="entry name" value="zf-C2H2"/>
    <property type="match status" value="3"/>
</dbReference>
<dbReference type="InterPro" id="IPR036236">
    <property type="entry name" value="Znf_C2H2_sf"/>
</dbReference>
<evidence type="ECO:0000256" key="10">
    <source>
        <dbReference type="ARBA" id="ARBA00022843"/>
    </source>
</evidence>
<dbReference type="GO" id="GO:0001227">
    <property type="term" value="F:DNA-binding transcription repressor activity, RNA polymerase II-specific"/>
    <property type="evidence" value="ECO:0007669"/>
    <property type="project" value="Ensembl"/>
</dbReference>
<feature type="domain" description="C2H2-type" evidence="21">
    <location>
        <begin position="170"/>
        <end position="197"/>
    </location>
</feature>
<keyword evidence="9" id="KW-0862">Zinc</keyword>
<feature type="compositionally biased region" description="Basic and acidic residues" evidence="20">
    <location>
        <begin position="124"/>
        <end position="140"/>
    </location>
</feature>
<keyword evidence="6" id="KW-0479">Metal-binding</keyword>
<evidence type="ECO:0000256" key="20">
    <source>
        <dbReference type="SAM" id="MobiDB-lite"/>
    </source>
</evidence>
<dbReference type="InterPro" id="IPR013087">
    <property type="entry name" value="Znf_C2H2_type"/>
</dbReference>
<dbReference type="eggNOG" id="KOG1721">
    <property type="taxonomic scope" value="Eukaryota"/>
</dbReference>
<keyword evidence="13" id="KW-0238">DNA-binding</keyword>
<keyword evidence="5" id="KW-0597">Phosphoprotein</keyword>
<feature type="domain" description="C2H2-type" evidence="21">
    <location>
        <begin position="198"/>
        <end position="225"/>
    </location>
</feature>
<evidence type="ECO:0000256" key="16">
    <source>
        <dbReference type="ARBA" id="ARBA00060069"/>
    </source>
</evidence>
<evidence type="ECO:0000256" key="3">
    <source>
        <dbReference type="ARBA" id="ARBA00022491"/>
    </source>
</evidence>
<dbReference type="FunFam" id="3.30.160.60:FF:004830">
    <property type="match status" value="1"/>
</dbReference>
<dbReference type="GO" id="GO:0005794">
    <property type="term" value="C:Golgi apparatus"/>
    <property type="evidence" value="ECO:0007669"/>
    <property type="project" value="Ensembl"/>
</dbReference>
<dbReference type="GO" id="GO:0045944">
    <property type="term" value="P:positive regulation of transcription by RNA polymerase II"/>
    <property type="evidence" value="ECO:0007669"/>
    <property type="project" value="Ensembl"/>
</dbReference>
<dbReference type="KEGG" id="fab:101808673"/>
<evidence type="ECO:0000256" key="18">
    <source>
        <dbReference type="ARBA" id="ARBA00067481"/>
    </source>
</evidence>
<evidence type="ECO:0000256" key="11">
    <source>
        <dbReference type="ARBA" id="ARBA00022990"/>
    </source>
</evidence>
<dbReference type="PROSITE" id="PS00028">
    <property type="entry name" value="ZINC_FINGER_C2H2_1"/>
    <property type="match status" value="4"/>
</dbReference>
<dbReference type="SUPFAM" id="SSF57667">
    <property type="entry name" value="beta-beta-alpha zinc fingers"/>
    <property type="match status" value="2"/>
</dbReference>
<feature type="domain" description="C2H2-type" evidence="21">
    <location>
        <begin position="226"/>
        <end position="253"/>
    </location>
</feature>
<dbReference type="AlphaFoldDB" id="U3KGF7"/>
<keyword evidence="14" id="KW-0804">Transcription</keyword>
<evidence type="ECO:0000259" key="21">
    <source>
        <dbReference type="PROSITE" id="PS50157"/>
    </source>
</evidence>
<dbReference type="GeneID" id="101808673"/>
<evidence type="ECO:0000256" key="12">
    <source>
        <dbReference type="ARBA" id="ARBA00023015"/>
    </source>
</evidence>
<reference evidence="22" key="3">
    <citation type="submission" date="2025-09" db="UniProtKB">
        <authorList>
            <consortium name="Ensembl"/>
        </authorList>
    </citation>
    <scope>IDENTIFICATION</scope>
</reference>
<organism evidence="22 23">
    <name type="scientific">Ficedula albicollis</name>
    <name type="common">Collared flycatcher</name>
    <name type="synonym">Muscicapa albicollis</name>
    <dbReference type="NCBI Taxonomy" id="59894"/>
    <lineage>
        <taxon>Eukaryota</taxon>
        <taxon>Metazoa</taxon>
        <taxon>Chordata</taxon>
        <taxon>Craniata</taxon>
        <taxon>Vertebrata</taxon>
        <taxon>Euteleostomi</taxon>
        <taxon>Archelosauria</taxon>
        <taxon>Archosauria</taxon>
        <taxon>Dinosauria</taxon>
        <taxon>Saurischia</taxon>
        <taxon>Theropoda</taxon>
        <taxon>Coelurosauria</taxon>
        <taxon>Aves</taxon>
        <taxon>Neognathae</taxon>
        <taxon>Neoaves</taxon>
        <taxon>Telluraves</taxon>
        <taxon>Australaves</taxon>
        <taxon>Passeriformes</taxon>
        <taxon>Muscicapidae</taxon>
        <taxon>Ficedula</taxon>
    </lineage>
</organism>
<sequence length="790" mass="88613">MNIEDKLGGLFLKCGGIDQMQSSRAMVGMGAVSDQSGVSRERQEAVLQDRTMPHQEILATDEVLQESELRQQEMISHDELMVHEETVKNDDEMDAQDRLPQGLQYAVNVPISVKQEITFTDASEQQKRDKKQIREPVDLQKKKKRKQRSPAKILTINEDGSLGLKTHKSHVCEHCNAAFRTNYHLQRHVFIHTGEKPFQCSQCDMRFIQKYLLQRHEKIHTGEKPFRCDECGMRFIQKYHMERHKRTHSGEKPYQCEYCLQYFSRTDRVLKHKRMCHENREKKPNRSATKVGFLPSEEDSGFSTPLKDSSLPKKKRQKTEKTKSGDKESTDKSEHKKDKNDYLPLYSSSTKVKDEYMVAEYAVEMPHSSVGGSHLEEANSGEIHPPKLVLKKVNKRSLKQPLEQSQTISPLSTYEDSKVSKYTFDLVDKQTLLDSEGNADIDQVDTLQEGPSKPVHSSTNYDDAMQFLKKKRYLQAASNNSREYALNVSTIASQPSVTQAAVASVIDETATASILDTQALNVEIKGNHDKNVIPDEVLQTLLDHYSHKANGQHEISFSVADTEVTSSISINSAEVSEVTQSETVGTSSQASSSDKASMLQEYSKFLQQALDRTSQNDAYLNNSSLNFVTDNQTLTTQPAFPSMEKVYTSIPVNSFRSGMNSPLRTTPDKSHFGLMVGDSQHPFPFSGDEANHSSSSSTQDFLDQVTSQKKAEAQSVHQAYQISSFEQPFRAQYHGARAGISSQFSTANGQVNLRGPGTSADFPEFPLVNVNDSRAGMTSSPDATTGQTFG</sequence>
<reference evidence="22" key="2">
    <citation type="submission" date="2025-08" db="UniProtKB">
        <authorList>
            <consortium name="Ensembl"/>
        </authorList>
    </citation>
    <scope>IDENTIFICATION</scope>
</reference>
<evidence type="ECO:0000256" key="13">
    <source>
        <dbReference type="ARBA" id="ARBA00023125"/>
    </source>
</evidence>
<evidence type="ECO:0000256" key="9">
    <source>
        <dbReference type="ARBA" id="ARBA00022833"/>
    </source>
</evidence>
<reference evidence="22 23" key="1">
    <citation type="journal article" date="2012" name="Nature">
        <title>The genomic landscape of species divergence in Ficedula flycatchers.</title>
        <authorList>
            <person name="Ellegren H."/>
            <person name="Smeds L."/>
            <person name="Burri R."/>
            <person name="Olason P.I."/>
            <person name="Backstrom N."/>
            <person name="Kawakami T."/>
            <person name="Kunstner A."/>
            <person name="Makinen H."/>
            <person name="Nadachowska-Brzyska K."/>
            <person name="Qvarnstrom A."/>
            <person name="Uebbing S."/>
            <person name="Wolf J.B."/>
        </authorList>
    </citation>
    <scope>NUCLEOTIDE SEQUENCE [LARGE SCALE GENOMIC DNA]</scope>
</reference>
<evidence type="ECO:0000256" key="6">
    <source>
        <dbReference type="ARBA" id="ARBA00022723"/>
    </source>
</evidence>
<feature type="compositionally biased region" description="Polar residues" evidence="20">
    <location>
        <begin position="770"/>
        <end position="790"/>
    </location>
</feature>
<keyword evidence="8 19" id="KW-0863">Zinc-finger</keyword>
<dbReference type="GO" id="GO:0005654">
    <property type="term" value="C:nucleoplasm"/>
    <property type="evidence" value="ECO:0007669"/>
    <property type="project" value="Ensembl"/>
</dbReference>
<feature type="region of interest" description="Disordered" evidence="20">
    <location>
        <begin position="120"/>
        <end position="153"/>
    </location>
</feature>
<dbReference type="PROSITE" id="PS50157">
    <property type="entry name" value="ZINC_FINGER_C2H2_2"/>
    <property type="match status" value="4"/>
</dbReference>
<dbReference type="FunFam" id="3.30.160.60:FF:000042">
    <property type="entry name" value="Zinc finger protein 148"/>
    <property type="match status" value="2"/>
</dbReference>
<dbReference type="GeneTree" id="ENSGT00940000157406"/>
<feature type="compositionally biased region" description="Polar residues" evidence="20">
    <location>
        <begin position="692"/>
        <end position="703"/>
    </location>
</feature>
<evidence type="ECO:0000313" key="23">
    <source>
        <dbReference type="Proteomes" id="UP000016665"/>
    </source>
</evidence>
<comment type="subunit">
    <text evidence="17">Interacts with HNRNPDL. Interacts with the 5FMC complex; the interaction requires association with CHTOP. Interacts with CAVIN1.</text>
</comment>
<protein>
    <recommendedName>
        <fullName evidence="18">Zinc finger protein 148</fullName>
    </recommendedName>
</protein>
<feature type="region of interest" description="Disordered" evidence="20">
    <location>
        <begin position="275"/>
        <end position="342"/>
    </location>
</feature>
<accession>U3KGF7</accession>
<dbReference type="GO" id="GO:0007276">
    <property type="term" value="P:gamete generation"/>
    <property type="evidence" value="ECO:0007669"/>
    <property type="project" value="Ensembl"/>
</dbReference>
<keyword evidence="10" id="KW-0832">Ubl conjugation</keyword>
<name>U3KGF7_FICAL</name>
<keyword evidence="4" id="KW-1017">Isopeptide bond</keyword>
<dbReference type="Ensembl" id="ENSFALT00000014169.2">
    <property type="protein sequence ID" value="ENSFALP00000014111.1"/>
    <property type="gene ID" value="ENSFALG00000013520.2"/>
</dbReference>
<feature type="compositionally biased region" description="Basic and acidic residues" evidence="20">
    <location>
        <begin position="319"/>
        <end position="341"/>
    </location>
</feature>
<comment type="subcellular location">
    <subcellularLocation>
        <location evidence="1">Nucleus</location>
    </subcellularLocation>
</comment>
<proteinExistence type="inferred from homology"/>
<evidence type="ECO:0000256" key="17">
    <source>
        <dbReference type="ARBA" id="ARBA00064837"/>
    </source>
</evidence>
<dbReference type="PANTHER" id="PTHR24384:SF189">
    <property type="entry name" value="C2H2-TYPE DOMAIN-CONTAINING PROTEIN-RELATED"/>
    <property type="match status" value="1"/>
</dbReference>
<feature type="domain" description="C2H2-type" evidence="21">
    <location>
        <begin position="254"/>
        <end position="282"/>
    </location>
</feature>
<evidence type="ECO:0000256" key="15">
    <source>
        <dbReference type="ARBA" id="ARBA00023242"/>
    </source>
</evidence>
<keyword evidence="7" id="KW-0677">Repeat</keyword>
<evidence type="ECO:0000256" key="4">
    <source>
        <dbReference type="ARBA" id="ARBA00022499"/>
    </source>
</evidence>
<keyword evidence="12" id="KW-0805">Transcription regulation</keyword>
<evidence type="ECO:0000256" key="8">
    <source>
        <dbReference type="ARBA" id="ARBA00022771"/>
    </source>
</evidence>
<evidence type="ECO:0000256" key="2">
    <source>
        <dbReference type="ARBA" id="ARBA00006991"/>
    </source>
</evidence>
<dbReference type="Proteomes" id="UP000016665">
    <property type="component" value="Chromosome 7"/>
</dbReference>
<keyword evidence="11" id="KW-0007">Acetylation</keyword>
<dbReference type="PANTHER" id="PTHR24384">
    <property type="entry name" value="FINGER PUTATIVE TRANSCRIPTION FACTOR FAMILY-RELATED"/>
    <property type="match status" value="1"/>
</dbReference>
<dbReference type="InterPro" id="IPR050752">
    <property type="entry name" value="C2H2-ZF_domain"/>
</dbReference>
<dbReference type="SMART" id="SM00355">
    <property type="entry name" value="ZnF_C2H2"/>
    <property type="match status" value="4"/>
</dbReference>
<dbReference type="HOGENOM" id="CLU_025987_1_0_1"/>
<evidence type="ECO:0000256" key="14">
    <source>
        <dbReference type="ARBA" id="ARBA00023163"/>
    </source>
</evidence>
<keyword evidence="15" id="KW-0539">Nucleus</keyword>
<keyword evidence="3" id="KW-0678">Repressor</keyword>
<dbReference type="GO" id="GO:0000978">
    <property type="term" value="F:RNA polymerase II cis-regulatory region sequence-specific DNA binding"/>
    <property type="evidence" value="ECO:0007669"/>
    <property type="project" value="Ensembl"/>
</dbReference>
<feature type="region of interest" description="Disordered" evidence="20">
    <location>
        <begin position="684"/>
        <end position="703"/>
    </location>
</feature>
<dbReference type="CTD" id="7707"/>
<evidence type="ECO:0000256" key="5">
    <source>
        <dbReference type="ARBA" id="ARBA00022553"/>
    </source>
</evidence>
<evidence type="ECO:0000313" key="22">
    <source>
        <dbReference type="Ensembl" id="ENSFALP00000014111.1"/>
    </source>
</evidence>
<keyword evidence="23" id="KW-1185">Reference proteome</keyword>
<dbReference type="Gene3D" id="3.30.160.60">
    <property type="entry name" value="Classic Zinc Finger"/>
    <property type="match status" value="4"/>
</dbReference>
<evidence type="ECO:0000256" key="7">
    <source>
        <dbReference type="ARBA" id="ARBA00022737"/>
    </source>
</evidence>
<dbReference type="FunFam" id="3.30.160.60:FF:000067">
    <property type="entry name" value="Vascular endothelial zinc finger 1"/>
    <property type="match status" value="1"/>
</dbReference>
<gene>
    <name evidence="22" type="primary">ZNF148</name>
</gene>
<dbReference type="OMA" id="QPMNTEI"/>
<comment type="similarity">
    <text evidence="2">Belongs to the krueppel C2H2-type zinc-finger protein family.</text>
</comment>
<dbReference type="GO" id="GO:0010629">
    <property type="term" value="P:negative regulation of gene expression"/>
    <property type="evidence" value="ECO:0007669"/>
    <property type="project" value="Ensembl"/>
</dbReference>
<dbReference type="OrthoDB" id="8117402at2759"/>
<comment type="function">
    <text evidence="16">Involved in transcriptional regulation. Represses the transcription of a number of genes including gastrin, stromelysin and enolase. Binds to the G-rich box in the enhancer region of these genes.</text>
</comment>
<dbReference type="GO" id="GO:0008270">
    <property type="term" value="F:zinc ion binding"/>
    <property type="evidence" value="ECO:0007669"/>
    <property type="project" value="UniProtKB-KW"/>
</dbReference>
<evidence type="ECO:0000256" key="19">
    <source>
        <dbReference type="PROSITE-ProRule" id="PRU00042"/>
    </source>
</evidence>